<proteinExistence type="predicted"/>
<evidence type="ECO:0000313" key="1">
    <source>
        <dbReference type="EMBL" id="KAJ1114913.1"/>
    </source>
</evidence>
<reference evidence="1" key="1">
    <citation type="journal article" date="2022" name="bioRxiv">
        <title>Sequencing and chromosome-scale assembly of the giantPleurodeles waltlgenome.</title>
        <authorList>
            <person name="Brown T."/>
            <person name="Elewa A."/>
            <person name="Iarovenko S."/>
            <person name="Subramanian E."/>
            <person name="Araus A.J."/>
            <person name="Petzold A."/>
            <person name="Susuki M."/>
            <person name="Suzuki K.-i.T."/>
            <person name="Hayashi T."/>
            <person name="Toyoda A."/>
            <person name="Oliveira C."/>
            <person name="Osipova E."/>
            <person name="Leigh N.D."/>
            <person name="Simon A."/>
            <person name="Yun M.H."/>
        </authorList>
    </citation>
    <scope>NUCLEOTIDE SEQUENCE</scope>
    <source>
        <strain evidence="1">20211129_DDA</strain>
        <tissue evidence="1">Liver</tissue>
    </source>
</reference>
<protein>
    <submittedName>
        <fullName evidence="1">Uncharacterized protein</fullName>
    </submittedName>
</protein>
<name>A0AAV7NNW5_PLEWA</name>
<organism evidence="1 2">
    <name type="scientific">Pleurodeles waltl</name>
    <name type="common">Iberian ribbed newt</name>
    <dbReference type="NCBI Taxonomy" id="8319"/>
    <lineage>
        <taxon>Eukaryota</taxon>
        <taxon>Metazoa</taxon>
        <taxon>Chordata</taxon>
        <taxon>Craniata</taxon>
        <taxon>Vertebrata</taxon>
        <taxon>Euteleostomi</taxon>
        <taxon>Amphibia</taxon>
        <taxon>Batrachia</taxon>
        <taxon>Caudata</taxon>
        <taxon>Salamandroidea</taxon>
        <taxon>Salamandridae</taxon>
        <taxon>Pleurodelinae</taxon>
        <taxon>Pleurodeles</taxon>
    </lineage>
</organism>
<gene>
    <name evidence="1" type="ORF">NDU88_003143</name>
</gene>
<accession>A0AAV7NNW5</accession>
<sequence>MPDKPSGSLLRQFQCATPVDVLVHHCIQEVPKQEWKNPDKIIKLSFLEKLYPLKDILKDLPDSIPVDSFVASLMGHTSLAEDAIIRDSVDKKMDVALKKGFFGANLALRAGVCGTHVAQSLVCDMKFLCRALDDCSGVLEHIEHQVEFLSDVSFEVVQASALSGVLCVAVQCNLVLRDWTTDAAHQSNALWMPSHGSV</sequence>
<dbReference type="Proteomes" id="UP001066276">
    <property type="component" value="Chromosome 8"/>
</dbReference>
<evidence type="ECO:0000313" key="2">
    <source>
        <dbReference type="Proteomes" id="UP001066276"/>
    </source>
</evidence>
<keyword evidence="2" id="KW-1185">Reference proteome</keyword>
<dbReference type="Gene3D" id="1.10.287.3160">
    <property type="match status" value="1"/>
</dbReference>
<comment type="caution">
    <text evidence="1">The sequence shown here is derived from an EMBL/GenBank/DDBJ whole genome shotgun (WGS) entry which is preliminary data.</text>
</comment>
<dbReference type="EMBL" id="JANPWB010000012">
    <property type="protein sequence ID" value="KAJ1114913.1"/>
    <property type="molecule type" value="Genomic_DNA"/>
</dbReference>
<dbReference type="AlphaFoldDB" id="A0AAV7NNW5"/>